<feature type="transmembrane region" description="Helical" evidence="1">
    <location>
        <begin position="150"/>
        <end position="181"/>
    </location>
</feature>
<protein>
    <recommendedName>
        <fullName evidence="4">Glycerophosphoryl diester phosphodiesterase membrane domain-containing protein</fullName>
    </recommendedName>
</protein>
<evidence type="ECO:0000313" key="3">
    <source>
        <dbReference type="Proteomes" id="UP001596997"/>
    </source>
</evidence>
<comment type="caution">
    <text evidence="2">The sequence shown here is derived from an EMBL/GenBank/DDBJ whole genome shotgun (WGS) entry which is preliminary data.</text>
</comment>
<evidence type="ECO:0008006" key="4">
    <source>
        <dbReference type="Google" id="ProtNLM"/>
    </source>
</evidence>
<keyword evidence="1" id="KW-0472">Membrane</keyword>
<evidence type="ECO:0000256" key="1">
    <source>
        <dbReference type="SAM" id="Phobius"/>
    </source>
</evidence>
<name>A0ABW3I3F5_9FLAO</name>
<proteinExistence type="predicted"/>
<sequence length="268" mass="30481">MLKLTAITMNEIELERKLNKPFNKTFGGVLEESIELFKKVWLQGLLSALIGGLVMMPIVFLMYIPMIVIMVPLGLVAESGQFSEETSIGVAIVLSVLMFVFMICMMGVMLGVQFSFRAAFYRICKTKDFTNSSESDDYFFFLKKKNFKKLFVLGLYTMLIIVVGLFLFIIPAIILAVPLMYLPVVFSFNQELSARDLLKMSFKIGMKYWWLTMGISIVAYFLAMFVGLLACGIGIYVTMSFIYIPLYIMYKEAIGFSDENSIDEIGRE</sequence>
<organism evidence="2 3">
    <name type="scientific">Pseudofulvibacter geojedonensis</name>
    <dbReference type="NCBI Taxonomy" id="1123758"/>
    <lineage>
        <taxon>Bacteria</taxon>
        <taxon>Pseudomonadati</taxon>
        <taxon>Bacteroidota</taxon>
        <taxon>Flavobacteriia</taxon>
        <taxon>Flavobacteriales</taxon>
        <taxon>Flavobacteriaceae</taxon>
        <taxon>Pseudofulvibacter</taxon>
    </lineage>
</organism>
<gene>
    <name evidence="2" type="ORF">ACFQ1O_09820</name>
</gene>
<keyword evidence="1" id="KW-1133">Transmembrane helix</keyword>
<dbReference type="EMBL" id="JBHTJM010000009">
    <property type="protein sequence ID" value="MFD0964301.1"/>
    <property type="molecule type" value="Genomic_DNA"/>
</dbReference>
<feature type="transmembrane region" description="Helical" evidence="1">
    <location>
        <begin position="208"/>
        <end position="237"/>
    </location>
</feature>
<keyword evidence="3" id="KW-1185">Reference proteome</keyword>
<keyword evidence="1" id="KW-0812">Transmembrane</keyword>
<accession>A0ABW3I3F5</accession>
<dbReference type="Proteomes" id="UP001596997">
    <property type="component" value="Unassembled WGS sequence"/>
</dbReference>
<evidence type="ECO:0000313" key="2">
    <source>
        <dbReference type="EMBL" id="MFD0964301.1"/>
    </source>
</evidence>
<feature type="transmembrane region" description="Helical" evidence="1">
    <location>
        <begin position="45"/>
        <end position="68"/>
    </location>
</feature>
<feature type="transmembrane region" description="Helical" evidence="1">
    <location>
        <begin position="88"/>
        <end position="112"/>
    </location>
</feature>
<reference evidence="3" key="1">
    <citation type="journal article" date="2019" name="Int. J. Syst. Evol. Microbiol.">
        <title>The Global Catalogue of Microorganisms (GCM) 10K type strain sequencing project: providing services to taxonomists for standard genome sequencing and annotation.</title>
        <authorList>
            <consortium name="The Broad Institute Genomics Platform"/>
            <consortium name="The Broad Institute Genome Sequencing Center for Infectious Disease"/>
            <person name="Wu L."/>
            <person name="Ma J."/>
        </authorList>
    </citation>
    <scope>NUCLEOTIDE SEQUENCE [LARGE SCALE GENOMIC DNA]</scope>
    <source>
        <strain evidence="3">CCUG 62114</strain>
    </source>
</reference>